<reference evidence="1 2" key="1">
    <citation type="submission" date="2018-02" db="EMBL/GenBank/DDBJ databases">
        <title>Draft genome of wild Prunus yedoensis var. nudiflora.</title>
        <authorList>
            <person name="Baek S."/>
            <person name="Kim J.-H."/>
            <person name="Choi K."/>
            <person name="Kim G.-B."/>
            <person name="Cho A."/>
            <person name="Jang H."/>
            <person name="Shin C.-H."/>
            <person name="Yu H.-J."/>
            <person name="Mun J.-H."/>
        </authorList>
    </citation>
    <scope>NUCLEOTIDE SEQUENCE [LARGE SCALE GENOMIC DNA]</scope>
    <source>
        <strain evidence="2">cv. Jeju island</strain>
        <tissue evidence="1">Leaf</tissue>
    </source>
</reference>
<comment type="caution">
    <text evidence="1">The sequence shown here is derived from an EMBL/GenBank/DDBJ whole genome shotgun (WGS) entry which is preliminary data.</text>
</comment>
<evidence type="ECO:0000313" key="2">
    <source>
        <dbReference type="Proteomes" id="UP000250321"/>
    </source>
</evidence>
<gene>
    <name evidence="1" type="ORF">Pyn_10672</name>
</gene>
<protein>
    <submittedName>
        <fullName evidence="1">Uncharacterized protein</fullName>
    </submittedName>
</protein>
<dbReference type="Proteomes" id="UP000250321">
    <property type="component" value="Unassembled WGS sequence"/>
</dbReference>
<sequence length="71" mass="7751">MKSSSSLWKKLNKDFNVELKQPSALNSFKRITNFVGVGERERENKAVVGTAHGGCGGGGGIRTLGFQIFFF</sequence>
<proteinExistence type="predicted"/>
<dbReference type="AlphaFoldDB" id="A0A314XXW4"/>
<accession>A0A314XXW4</accession>
<evidence type="ECO:0000313" key="1">
    <source>
        <dbReference type="EMBL" id="PQP97676.1"/>
    </source>
</evidence>
<keyword evidence="2" id="KW-1185">Reference proteome</keyword>
<name>A0A314XXW4_PRUYE</name>
<organism evidence="1 2">
    <name type="scientific">Prunus yedoensis var. nudiflora</name>
    <dbReference type="NCBI Taxonomy" id="2094558"/>
    <lineage>
        <taxon>Eukaryota</taxon>
        <taxon>Viridiplantae</taxon>
        <taxon>Streptophyta</taxon>
        <taxon>Embryophyta</taxon>
        <taxon>Tracheophyta</taxon>
        <taxon>Spermatophyta</taxon>
        <taxon>Magnoliopsida</taxon>
        <taxon>eudicotyledons</taxon>
        <taxon>Gunneridae</taxon>
        <taxon>Pentapetalae</taxon>
        <taxon>rosids</taxon>
        <taxon>fabids</taxon>
        <taxon>Rosales</taxon>
        <taxon>Rosaceae</taxon>
        <taxon>Amygdaloideae</taxon>
        <taxon>Amygdaleae</taxon>
        <taxon>Prunus</taxon>
    </lineage>
</organism>
<dbReference type="EMBL" id="PJQY01001966">
    <property type="protein sequence ID" value="PQP97676.1"/>
    <property type="molecule type" value="Genomic_DNA"/>
</dbReference>